<dbReference type="EMBL" id="JBAHVJ010000001">
    <property type="protein sequence ID" value="MEJ4098865.1"/>
    <property type="molecule type" value="Genomic_DNA"/>
</dbReference>
<dbReference type="InterPro" id="IPR020476">
    <property type="entry name" value="Nudix_hydrolase"/>
</dbReference>
<dbReference type="PANTHER" id="PTHR43046">
    <property type="entry name" value="GDP-MANNOSE MANNOSYL HYDROLASE"/>
    <property type="match status" value="1"/>
</dbReference>
<name>A0ABU8NV54_9CORY</name>
<dbReference type="Gene3D" id="3.90.79.10">
    <property type="entry name" value="Nucleoside Triphosphate Pyrophosphohydrolase"/>
    <property type="match status" value="1"/>
</dbReference>
<reference evidence="4 5" key="1">
    <citation type="submission" date="2024-02" db="EMBL/GenBank/DDBJ databases">
        <title>Whole genome sequencing and characterization of Corynebacterium isolated from the ocular surface of dry eye disease sufferers.</title>
        <authorList>
            <person name="Naqvi M."/>
        </authorList>
    </citation>
    <scope>NUCLEOTIDE SEQUENCE [LARGE SCALE GENOMIC DNA]</scope>
    <source>
        <strain evidence="4 5">PCRF</strain>
    </source>
</reference>
<dbReference type="Proteomes" id="UP001359781">
    <property type="component" value="Unassembled WGS sequence"/>
</dbReference>
<sequence length="168" mass="18083">MNGDGNGWAAGPRGGTLWGRFGAAGLLLVARRDRSVLMQHRAPWTHHGGTWALPGGARDSGESAAEAALREAREETAIDAASVRVLGERRTAGPFPADPTRPELAGQWTYTTVLAETTTGEALDCRANEESLELRWVGIEEVASLPLLPAFARSWPCLRRELVARLGM</sequence>
<dbReference type="InterPro" id="IPR015797">
    <property type="entry name" value="NUDIX_hydrolase-like_dom_sf"/>
</dbReference>
<gene>
    <name evidence="4" type="ORF">V5S96_00575</name>
</gene>
<comment type="cofactor">
    <cofactor evidence="1">
        <name>Mg(2+)</name>
        <dbReference type="ChEBI" id="CHEBI:18420"/>
    </cofactor>
</comment>
<accession>A0ABU8NV54</accession>
<dbReference type="PRINTS" id="PR00502">
    <property type="entry name" value="NUDIXFAMILY"/>
</dbReference>
<organism evidence="4 5">
    <name type="scientific">Corynebacterium mastitidis</name>
    <dbReference type="NCBI Taxonomy" id="161890"/>
    <lineage>
        <taxon>Bacteria</taxon>
        <taxon>Bacillati</taxon>
        <taxon>Actinomycetota</taxon>
        <taxon>Actinomycetes</taxon>
        <taxon>Mycobacteriales</taxon>
        <taxon>Corynebacteriaceae</taxon>
        <taxon>Corynebacterium</taxon>
    </lineage>
</organism>
<dbReference type="InterPro" id="IPR000086">
    <property type="entry name" value="NUDIX_hydrolase_dom"/>
</dbReference>
<keyword evidence="5" id="KW-1185">Reference proteome</keyword>
<dbReference type="PROSITE" id="PS51462">
    <property type="entry name" value="NUDIX"/>
    <property type="match status" value="1"/>
</dbReference>
<evidence type="ECO:0000256" key="1">
    <source>
        <dbReference type="ARBA" id="ARBA00001946"/>
    </source>
</evidence>
<protein>
    <submittedName>
        <fullName evidence="4">NUDIX domain-containing protein</fullName>
    </submittedName>
</protein>
<dbReference type="Pfam" id="PF00293">
    <property type="entry name" value="NUDIX"/>
    <property type="match status" value="1"/>
</dbReference>
<dbReference type="SUPFAM" id="SSF55811">
    <property type="entry name" value="Nudix"/>
    <property type="match status" value="1"/>
</dbReference>
<evidence type="ECO:0000313" key="5">
    <source>
        <dbReference type="Proteomes" id="UP001359781"/>
    </source>
</evidence>
<evidence type="ECO:0000256" key="2">
    <source>
        <dbReference type="ARBA" id="ARBA00022801"/>
    </source>
</evidence>
<dbReference type="RefSeq" id="WP_337889496.1">
    <property type="nucleotide sequence ID" value="NZ_JBAHVI010000002.1"/>
</dbReference>
<proteinExistence type="predicted"/>
<feature type="domain" description="Nudix hydrolase" evidence="3">
    <location>
        <begin position="19"/>
        <end position="163"/>
    </location>
</feature>
<dbReference type="PANTHER" id="PTHR43046:SF2">
    <property type="entry name" value="8-OXO-DGTP DIPHOSPHATASE-RELATED"/>
    <property type="match status" value="1"/>
</dbReference>
<keyword evidence="2" id="KW-0378">Hydrolase</keyword>
<evidence type="ECO:0000259" key="3">
    <source>
        <dbReference type="PROSITE" id="PS51462"/>
    </source>
</evidence>
<comment type="caution">
    <text evidence="4">The sequence shown here is derived from an EMBL/GenBank/DDBJ whole genome shotgun (WGS) entry which is preliminary data.</text>
</comment>
<evidence type="ECO:0000313" key="4">
    <source>
        <dbReference type="EMBL" id="MEJ4098865.1"/>
    </source>
</evidence>